<reference evidence="2" key="1">
    <citation type="journal article" date="2023" name="Nat. Plants">
        <title>Single-cell RNA sequencing provides a high-resolution roadmap for understanding the multicellular compartmentation of specialized metabolism.</title>
        <authorList>
            <person name="Sun S."/>
            <person name="Shen X."/>
            <person name="Li Y."/>
            <person name="Li Y."/>
            <person name="Wang S."/>
            <person name="Li R."/>
            <person name="Zhang H."/>
            <person name="Shen G."/>
            <person name="Guo B."/>
            <person name="Wei J."/>
            <person name="Xu J."/>
            <person name="St-Pierre B."/>
            <person name="Chen S."/>
            <person name="Sun C."/>
        </authorList>
    </citation>
    <scope>NUCLEOTIDE SEQUENCE [LARGE SCALE GENOMIC DNA]</scope>
</reference>
<keyword evidence="2" id="KW-1185">Reference proteome</keyword>
<gene>
    <name evidence="1" type="ORF">M9H77_09332</name>
</gene>
<protein>
    <submittedName>
        <fullName evidence="1">Uncharacterized protein</fullName>
    </submittedName>
</protein>
<evidence type="ECO:0000313" key="2">
    <source>
        <dbReference type="Proteomes" id="UP001060085"/>
    </source>
</evidence>
<organism evidence="1 2">
    <name type="scientific">Catharanthus roseus</name>
    <name type="common">Madagascar periwinkle</name>
    <name type="synonym">Vinca rosea</name>
    <dbReference type="NCBI Taxonomy" id="4058"/>
    <lineage>
        <taxon>Eukaryota</taxon>
        <taxon>Viridiplantae</taxon>
        <taxon>Streptophyta</taxon>
        <taxon>Embryophyta</taxon>
        <taxon>Tracheophyta</taxon>
        <taxon>Spermatophyta</taxon>
        <taxon>Magnoliopsida</taxon>
        <taxon>eudicotyledons</taxon>
        <taxon>Gunneridae</taxon>
        <taxon>Pentapetalae</taxon>
        <taxon>asterids</taxon>
        <taxon>lamiids</taxon>
        <taxon>Gentianales</taxon>
        <taxon>Apocynaceae</taxon>
        <taxon>Rauvolfioideae</taxon>
        <taxon>Vinceae</taxon>
        <taxon>Catharanthinae</taxon>
        <taxon>Catharanthus</taxon>
    </lineage>
</organism>
<evidence type="ECO:0000313" key="1">
    <source>
        <dbReference type="EMBL" id="KAI5678382.1"/>
    </source>
</evidence>
<comment type="caution">
    <text evidence="1">The sequence shown here is derived from an EMBL/GenBank/DDBJ whole genome shotgun (WGS) entry which is preliminary data.</text>
</comment>
<sequence length="304" mass="33106">MEEVPVHSGPIVLDVSTRQYEHQSGMIWSGDYETCFTGLQCRRFGRSLFQCYTFTGLQTDDDLILRARGFIFLLLGGHMLPYFSKNLVHTVVHGSFGRCTTDKGSFSLRIDLGVVAYTALRPQLMMDVQASMLQEVDEVASVVIREPPSSPSQMAVCGDIGSTFISVADGCFVKKVQMIIQRCMVSTGGTLGCTPSWHDIYQIFLVQLSRRSPQEHIPDRGAHRLKRGACRQPGRGTGVGRPSVPHFPSRPGQVDPGHVEIERGEGSGGGHPPVDPFASPNLDIPSFSLSLTQPSQTLLGGSGT</sequence>
<accession>A0ACC0C0B0</accession>
<proteinExistence type="predicted"/>
<dbReference type="EMBL" id="CM044702">
    <property type="protein sequence ID" value="KAI5678382.1"/>
    <property type="molecule type" value="Genomic_DNA"/>
</dbReference>
<dbReference type="Proteomes" id="UP001060085">
    <property type="component" value="Linkage Group LG02"/>
</dbReference>
<name>A0ACC0C0B0_CATRO</name>